<gene>
    <name evidence="2" type="ORF">CBR_g17624</name>
</gene>
<dbReference type="EMBL" id="BFEA01000192">
    <property type="protein sequence ID" value="GBG73909.1"/>
    <property type="molecule type" value="Genomic_DNA"/>
</dbReference>
<comment type="caution">
    <text evidence="2">The sequence shown here is derived from an EMBL/GenBank/DDBJ whole genome shotgun (WGS) entry which is preliminary data.</text>
</comment>
<dbReference type="Gramene" id="GBG73909">
    <property type="protein sequence ID" value="GBG73909"/>
    <property type="gene ID" value="CBR_g17624"/>
</dbReference>
<reference evidence="2 3" key="1">
    <citation type="journal article" date="2018" name="Cell">
        <title>The Chara Genome: Secondary Complexity and Implications for Plant Terrestrialization.</title>
        <authorList>
            <person name="Nishiyama T."/>
            <person name="Sakayama H."/>
            <person name="Vries J.D."/>
            <person name="Buschmann H."/>
            <person name="Saint-Marcoux D."/>
            <person name="Ullrich K.K."/>
            <person name="Haas F.B."/>
            <person name="Vanderstraeten L."/>
            <person name="Becker D."/>
            <person name="Lang D."/>
            <person name="Vosolsobe S."/>
            <person name="Rombauts S."/>
            <person name="Wilhelmsson P.K.I."/>
            <person name="Janitza P."/>
            <person name="Kern R."/>
            <person name="Heyl A."/>
            <person name="Rumpler F."/>
            <person name="Villalobos L.I.A.C."/>
            <person name="Clay J.M."/>
            <person name="Skokan R."/>
            <person name="Toyoda A."/>
            <person name="Suzuki Y."/>
            <person name="Kagoshima H."/>
            <person name="Schijlen E."/>
            <person name="Tajeshwar N."/>
            <person name="Catarino B."/>
            <person name="Hetherington A.J."/>
            <person name="Saltykova A."/>
            <person name="Bonnot C."/>
            <person name="Breuninger H."/>
            <person name="Symeonidi A."/>
            <person name="Radhakrishnan G.V."/>
            <person name="Van Nieuwerburgh F."/>
            <person name="Deforce D."/>
            <person name="Chang C."/>
            <person name="Karol K.G."/>
            <person name="Hedrich R."/>
            <person name="Ulvskov P."/>
            <person name="Glockner G."/>
            <person name="Delwiche C.F."/>
            <person name="Petrasek J."/>
            <person name="Van de Peer Y."/>
            <person name="Friml J."/>
            <person name="Beilby M."/>
            <person name="Dolan L."/>
            <person name="Kohara Y."/>
            <person name="Sugano S."/>
            <person name="Fujiyama A."/>
            <person name="Delaux P.-M."/>
            <person name="Quint M."/>
            <person name="TheiBen G."/>
            <person name="Hagemann M."/>
            <person name="Harholt J."/>
            <person name="Dunand C."/>
            <person name="Zachgo S."/>
            <person name="Langdale J."/>
            <person name="Maumus F."/>
            <person name="Straeten D.V.D."/>
            <person name="Gould S.B."/>
            <person name="Rensing S.A."/>
        </authorList>
    </citation>
    <scope>NUCLEOTIDE SEQUENCE [LARGE SCALE GENOMIC DNA]</scope>
    <source>
        <strain evidence="2 3">S276</strain>
    </source>
</reference>
<dbReference type="AlphaFoldDB" id="A0A388KV29"/>
<sequence>MQVVELSGFRKALDEKNAELISLKAENCHIHNEFKDLRNEVLHLRNKGKRGSVAVTERSPPDEPSRGKVKTSEAMYTPKDLEGLHKAYKEALVQKELALREAEMLKERIVRMGASRYRLSARKSVFRKTTPRSLKTTLNAVEIKSDGEKDVQDDGEAKAKGRTTGGVAHDMEEEMLKRFKERRMKEVRGGKKADLEKMCVEEEITYIKLIRQRLISSRSVRDETMMNG</sequence>
<protein>
    <submittedName>
        <fullName evidence="2">Uncharacterized protein</fullName>
    </submittedName>
</protein>
<feature type="region of interest" description="Disordered" evidence="1">
    <location>
        <begin position="48"/>
        <end position="71"/>
    </location>
</feature>
<organism evidence="2 3">
    <name type="scientific">Chara braunii</name>
    <name type="common">Braun's stonewort</name>
    <dbReference type="NCBI Taxonomy" id="69332"/>
    <lineage>
        <taxon>Eukaryota</taxon>
        <taxon>Viridiplantae</taxon>
        <taxon>Streptophyta</taxon>
        <taxon>Charophyceae</taxon>
        <taxon>Charales</taxon>
        <taxon>Characeae</taxon>
        <taxon>Chara</taxon>
    </lineage>
</organism>
<evidence type="ECO:0000313" key="3">
    <source>
        <dbReference type="Proteomes" id="UP000265515"/>
    </source>
</evidence>
<evidence type="ECO:0000313" key="2">
    <source>
        <dbReference type="EMBL" id="GBG73909.1"/>
    </source>
</evidence>
<accession>A0A388KV29</accession>
<proteinExistence type="predicted"/>
<evidence type="ECO:0000256" key="1">
    <source>
        <dbReference type="SAM" id="MobiDB-lite"/>
    </source>
</evidence>
<keyword evidence="3" id="KW-1185">Reference proteome</keyword>
<name>A0A388KV29_CHABU</name>
<dbReference type="Proteomes" id="UP000265515">
    <property type="component" value="Unassembled WGS sequence"/>
</dbReference>